<dbReference type="GO" id="GO:0006145">
    <property type="term" value="P:purine nucleobase catabolic process"/>
    <property type="evidence" value="ECO:0007669"/>
    <property type="project" value="TreeGrafter"/>
</dbReference>
<evidence type="ECO:0000259" key="4">
    <source>
        <dbReference type="Pfam" id="PF12890"/>
    </source>
</evidence>
<evidence type="ECO:0000259" key="3">
    <source>
        <dbReference type="Pfam" id="PF07969"/>
    </source>
</evidence>
<protein>
    <submittedName>
        <fullName evidence="5">Dihydroorotase</fullName>
    </submittedName>
</protein>
<dbReference type="InterPro" id="IPR013108">
    <property type="entry name" value="Amidohydro_3"/>
</dbReference>
<dbReference type="Gene3D" id="2.30.40.10">
    <property type="entry name" value="Urease, subunit C, domain 1"/>
    <property type="match status" value="1"/>
</dbReference>
<keyword evidence="6" id="KW-1185">Reference proteome</keyword>
<accession>A0A1E5XJ36</accession>
<feature type="domain" description="Amidohydrolase 3" evidence="3">
    <location>
        <begin position="346"/>
        <end position="426"/>
    </location>
</feature>
<sequence>MSKPFVIANARIVDPASNHDAPGAVLVEDGVITGITNGAPQGIPDGAETYDAQGLVVAPGLIDMRVFTGEPGHEYRETLASAAAAAAAGGVTSFVLMPDTTPVIDDGALVDFILRRAGAKASVNILPAAAITRGLRGEEITEFGLLKEAGAVALTDGRESIQSAGLLRAAFTYARNFDLPVIHHLAERTLVGDGVMNEGALATISGLKGIPVEAETIPLARDLQLAALTGVRYHAAQVSTGAAVEQLALAKRRLSTVSAGVSINNLSLNENDVAPYRSFFKLSPPLRSEDDRRAVIDGLNSGAIDTIHSGHDPQDTEVKRQPFAEASDGAIGLETLLAAALRLLHSGDVPLFTLLRAMTSRPAELLGLASGRIAVGAPADLIIFDPEFPWVVKDMALRSRSRNSAFEGARMQGAVMHTFVAGRPVFSHAATAEGADA</sequence>
<dbReference type="GO" id="GO:0004151">
    <property type="term" value="F:dihydroorotase activity"/>
    <property type="evidence" value="ECO:0007669"/>
    <property type="project" value="InterPro"/>
</dbReference>
<dbReference type="PANTHER" id="PTHR43668">
    <property type="entry name" value="ALLANTOINASE"/>
    <property type="match status" value="1"/>
</dbReference>
<evidence type="ECO:0000256" key="2">
    <source>
        <dbReference type="ARBA" id="ARBA00022975"/>
    </source>
</evidence>
<dbReference type="Proteomes" id="UP000095463">
    <property type="component" value="Unassembled WGS sequence"/>
</dbReference>
<dbReference type="InterPro" id="IPR011059">
    <property type="entry name" value="Metal-dep_hydrolase_composite"/>
</dbReference>
<evidence type="ECO:0000313" key="6">
    <source>
        <dbReference type="Proteomes" id="UP000095463"/>
    </source>
</evidence>
<dbReference type="RefSeq" id="WP_069912080.1">
    <property type="nucleotide sequence ID" value="NZ_LAJE02000363.1"/>
</dbReference>
<dbReference type="GO" id="GO:0006221">
    <property type="term" value="P:pyrimidine nucleotide biosynthetic process"/>
    <property type="evidence" value="ECO:0007669"/>
    <property type="project" value="UniProtKB-KW"/>
</dbReference>
<dbReference type="InterPro" id="IPR024403">
    <property type="entry name" value="DHOase_cat"/>
</dbReference>
<dbReference type="Pfam" id="PF07969">
    <property type="entry name" value="Amidohydro_3"/>
    <property type="match status" value="1"/>
</dbReference>
<dbReference type="AlphaFoldDB" id="A0A1E5XJ36"/>
<evidence type="ECO:0000256" key="1">
    <source>
        <dbReference type="ARBA" id="ARBA00022833"/>
    </source>
</evidence>
<reference evidence="5 6" key="1">
    <citation type="journal article" date="2015" name="Genome Announc.">
        <title>Genome Assemblies of Three Soil-Associated Devosia species: D. insulae, D. limi, and D. soli.</title>
        <authorList>
            <person name="Hassan Y.I."/>
            <person name="Lepp D."/>
            <person name="Zhou T."/>
        </authorList>
    </citation>
    <scope>NUCLEOTIDE SEQUENCE [LARGE SCALE GENOMIC DNA]</scope>
    <source>
        <strain evidence="5 6">DS-56</strain>
    </source>
</reference>
<dbReference type="Pfam" id="PF12890">
    <property type="entry name" value="DHOase"/>
    <property type="match status" value="1"/>
</dbReference>
<dbReference type="NCBIfam" id="TIGR00857">
    <property type="entry name" value="pyrC_multi"/>
    <property type="match status" value="1"/>
</dbReference>
<dbReference type="PANTHER" id="PTHR43668:SF2">
    <property type="entry name" value="ALLANTOINASE"/>
    <property type="match status" value="1"/>
</dbReference>
<dbReference type="CDD" id="cd01317">
    <property type="entry name" value="DHOase_IIa"/>
    <property type="match status" value="1"/>
</dbReference>
<gene>
    <name evidence="5" type="ORF">VW23_003915</name>
</gene>
<dbReference type="GO" id="GO:0004038">
    <property type="term" value="F:allantoinase activity"/>
    <property type="evidence" value="ECO:0007669"/>
    <property type="project" value="TreeGrafter"/>
</dbReference>
<dbReference type="InterPro" id="IPR004722">
    <property type="entry name" value="DHOase"/>
</dbReference>
<keyword evidence="1" id="KW-0862">Zinc</keyword>
<keyword evidence="2" id="KW-0665">Pyrimidine biosynthesis</keyword>
<organism evidence="5 6">
    <name type="scientific">Devosia insulae DS-56</name>
    <dbReference type="NCBI Taxonomy" id="1116389"/>
    <lineage>
        <taxon>Bacteria</taxon>
        <taxon>Pseudomonadati</taxon>
        <taxon>Pseudomonadota</taxon>
        <taxon>Alphaproteobacteria</taxon>
        <taxon>Hyphomicrobiales</taxon>
        <taxon>Devosiaceae</taxon>
        <taxon>Devosia</taxon>
    </lineage>
</organism>
<dbReference type="InterPro" id="IPR032466">
    <property type="entry name" value="Metal_Hydrolase"/>
</dbReference>
<dbReference type="SUPFAM" id="SSF51556">
    <property type="entry name" value="Metallo-dependent hydrolases"/>
    <property type="match status" value="1"/>
</dbReference>
<proteinExistence type="predicted"/>
<dbReference type="OrthoDB" id="9803027at2"/>
<dbReference type="EMBL" id="LAJE02000363">
    <property type="protein sequence ID" value="OEO28597.1"/>
    <property type="molecule type" value="Genomic_DNA"/>
</dbReference>
<name>A0A1E5XJ36_9HYPH</name>
<feature type="domain" description="Dihydroorotase catalytic" evidence="4">
    <location>
        <begin position="56"/>
        <end position="240"/>
    </location>
</feature>
<comment type="caution">
    <text evidence="5">The sequence shown here is derived from an EMBL/GenBank/DDBJ whole genome shotgun (WGS) entry which is preliminary data.</text>
</comment>
<dbReference type="GO" id="GO:0046872">
    <property type="term" value="F:metal ion binding"/>
    <property type="evidence" value="ECO:0007669"/>
    <property type="project" value="InterPro"/>
</dbReference>
<dbReference type="InterPro" id="IPR050138">
    <property type="entry name" value="DHOase/Allantoinase_Hydrolase"/>
</dbReference>
<dbReference type="SUPFAM" id="SSF51338">
    <property type="entry name" value="Composite domain of metallo-dependent hydrolases"/>
    <property type="match status" value="1"/>
</dbReference>
<evidence type="ECO:0000313" key="5">
    <source>
        <dbReference type="EMBL" id="OEO28597.1"/>
    </source>
</evidence>
<dbReference type="Gene3D" id="3.20.20.140">
    <property type="entry name" value="Metal-dependent hydrolases"/>
    <property type="match status" value="1"/>
</dbReference>
<dbReference type="GO" id="GO:0005737">
    <property type="term" value="C:cytoplasm"/>
    <property type="evidence" value="ECO:0007669"/>
    <property type="project" value="TreeGrafter"/>
</dbReference>